<evidence type="ECO:0000313" key="7">
    <source>
        <dbReference type="EMBL" id="RJY11044.1"/>
    </source>
</evidence>
<sequence>MFKRPLITMIFLISYSQQVLSHGDNSYHHSRDDLPKQKCWMKMLPDSLPIRSISIPGTHDSAARHGGDSAQTQSLSITQQLNGGIRFLDIRLRHASDKFSLYHGFISQKLHLDAVLNEARTFLINNPSETIFMRLRKEYKDGKNTRSWQETYNDYVNEFSDVMWTSSEYDPELGSVRGRIIVLDDMGSLVSQRAGIYYGNFNKQDDFKFTTNWDLYSKWIKVKNLLKQANNNQRNAINFLSGSGGSFPYFIASGHSSPSTFSPRLLTGKTTPGWKNSDPDFPRISCFIGICSIAFEGTNVLTKQYIQKYNPSYVGIIAADFPGDGLISSIIYTNPFARAYFYTHLFQKLSCDD</sequence>
<dbReference type="Gene3D" id="3.20.20.190">
    <property type="entry name" value="Phosphatidylinositol (PI) phosphodiesterase"/>
    <property type="match status" value="1"/>
</dbReference>
<evidence type="ECO:0000256" key="5">
    <source>
        <dbReference type="ARBA" id="ARBA00030782"/>
    </source>
</evidence>
<evidence type="ECO:0000256" key="3">
    <source>
        <dbReference type="ARBA" id="ARBA00019758"/>
    </source>
</evidence>
<dbReference type="CDD" id="cd08586">
    <property type="entry name" value="PI-PLCc_BcPLC_like"/>
    <property type="match status" value="1"/>
</dbReference>
<dbReference type="Proteomes" id="UP000273022">
    <property type="component" value="Unassembled WGS sequence"/>
</dbReference>
<dbReference type="SUPFAM" id="SSF51695">
    <property type="entry name" value="PLC-like phosphodiesterases"/>
    <property type="match status" value="1"/>
</dbReference>
<dbReference type="SMART" id="SM00148">
    <property type="entry name" value="PLCXc"/>
    <property type="match status" value="1"/>
</dbReference>
<comment type="catalytic activity">
    <reaction evidence="1">
        <text>a 1,2-diacyl-sn-glycero-3-phospho-(1D-myo-inositol) = 1D-myo-inositol 1,2-cyclic phosphate + a 1,2-diacyl-sn-glycerol</text>
        <dbReference type="Rhea" id="RHEA:17093"/>
        <dbReference type="ChEBI" id="CHEBI:17815"/>
        <dbReference type="ChEBI" id="CHEBI:57880"/>
        <dbReference type="ChEBI" id="CHEBI:58484"/>
        <dbReference type="EC" id="4.6.1.13"/>
    </reaction>
</comment>
<organism evidence="7 8">
    <name type="scientific">Parashewanella spongiae</name>
    <dbReference type="NCBI Taxonomy" id="342950"/>
    <lineage>
        <taxon>Bacteria</taxon>
        <taxon>Pseudomonadati</taxon>
        <taxon>Pseudomonadota</taxon>
        <taxon>Gammaproteobacteria</taxon>
        <taxon>Alteromonadales</taxon>
        <taxon>Shewanellaceae</taxon>
        <taxon>Parashewanella</taxon>
    </lineage>
</organism>
<dbReference type="PANTHER" id="PTHR13593:SF113">
    <property type="entry name" value="SI:DKEY-266F7.9"/>
    <property type="match status" value="1"/>
</dbReference>
<feature type="domain" description="Phosphatidylinositol-specific phospholipase C X" evidence="6">
    <location>
        <begin position="46"/>
        <end position="185"/>
    </location>
</feature>
<evidence type="ECO:0000259" key="6">
    <source>
        <dbReference type="SMART" id="SM00148"/>
    </source>
</evidence>
<proteinExistence type="predicted"/>
<dbReference type="EC" id="4.6.1.13" evidence="2"/>
<dbReference type="GO" id="GO:0006629">
    <property type="term" value="P:lipid metabolic process"/>
    <property type="evidence" value="ECO:0007669"/>
    <property type="project" value="InterPro"/>
</dbReference>
<dbReference type="GO" id="GO:0004436">
    <property type="term" value="F:phosphatidylinositol diacylglycerol-lyase activity"/>
    <property type="evidence" value="ECO:0007669"/>
    <property type="project" value="UniProtKB-EC"/>
</dbReference>
<dbReference type="EMBL" id="QYYH01000090">
    <property type="protein sequence ID" value="RJY11044.1"/>
    <property type="molecule type" value="Genomic_DNA"/>
</dbReference>
<dbReference type="InterPro" id="IPR017946">
    <property type="entry name" value="PLC-like_Pdiesterase_TIM-brl"/>
</dbReference>
<reference evidence="7 8" key="1">
    <citation type="submission" date="2018-09" db="EMBL/GenBank/DDBJ databases">
        <title>Phylogeny of the Shewanellaceae, and recommendation for two new genera, Pseudoshewanella and Parashewanella.</title>
        <authorList>
            <person name="Wang G."/>
        </authorList>
    </citation>
    <scope>NUCLEOTIDE SEQUENCE [LARGE SCALE GENOMIC DNA]</scope>
    <source>
        <strain evidence="7 8">KCTC 22492</strain>
    </source>
</reference>
<dbReference type="OrthoDB" id="6672601at2"/>
<evidence type="ECO:0000256" key="1">
    <source>
        <dbReference type="ARBA" id="ARBA00001316"/>
    </source>
</evidence>
<dbReference type="PANTHER" id="PTHR13593">
    <property type="match status" value="1"/>
</dbReference>
<protein>
    <recommendedName>
        <fullName evidence="3">1-phosphatidylinositol phosphodiesterase</fullName>
        <ecNumber evidence="2">4.6.1.13</ecNumber>
    </recommendedName>
    <alternativeName>
        <fullName evidence="4">Phosphatidylinositol diacylglycerol-lyase</fullName>
    </alternativeName>
    <alternativeName>
        <fullName evidence="5">Phosphatidylinositol-specific phospholipase C</fullName>
    </alternativeName>
</protein>
<evidence type="ECO:0000256" key="4">
    <source>
        <dbReference type="ARBA" id="ARBA00030474"/>
    </source>
</evidence>
<keyword evidence="8" id="KW-1185">Reference proteome</keyword>
<evidence type="ECO:0000256" key="2">
    <source>
        <dbReference type="ARBA" id="ARBA00012581"/>
    </source>
</evidence>
<name>A0A3A6U4K1_9GAMM</name>
<gene>
    <name evidence="7" type="ORF">D5R81_13650</name>
</gene>
<dbReference type="InterPro" id="IPR000909">
    <property type="entry name" value="PLipase_C_PInositol-sp_X_dom"/>
</dbReference>
<dbReference type="AlphaFoldDB" id="A0A3A6U4K1"/>
<evidence type="ECO:0000313" key="8">
    <source>
        <dbReference type="Proteomes" id="UP000273022"/>
    </source>
</evidence>
<dbReference type="PROSITE" id="PS50007">
    <property type="entry name" value="PIPLC_X_DOMAIN"/>
    <property type="match status" value="1"/>
</dbReference>
<dbReference type="Pfam" id="PF00388">
    <property type="entry name" value="PI-PLC-X"/>
    <property type="match status" value="1"/>
</dbReference>
<dbReference type="InterPro" id="IPR051057">
    <property type="entry name" value="PI-PLC_domain"/>
</dbReference>
<accession>A0A3A6U4K1</accession>
<dbReference type="GO" id="GO:0008081">
    <property type="term" value="F:phosphoric diester hydrolase activity"/>
    <property type="evidence" value="ECO:0007669"/>
    <property type="project" value="InterPro"/>
</dbReference>
<comment type="caution">
    <text evidence="7">The sequence shown here is derived from an EMBL/GenBank/DDBJ whole genome shotgun (WGS) entry which is preliminary data.</text>
</comment>